<dbReference type="AlphaFoldDB" id="A0A2J6WGX4"/>
<dbReference type="Pfam" id="PF00582">
    <property type="entry name" value="Usp"/>
    <property type="match status" value="1"/>
</dbReference>
<comment type="caution">
    <text evidence="4">The sequence shown here is derived from an EMBL/GenBank/DDBJ whole genome shotgun (WGS) entry which is preliminary data.</text>
</comment>
<dbReference type="SUPFAM" id="SSF52402">
    <property type="entry name" value="Adenine nucleotide alpha hydrolases-like"/>
    <property type="match status" value="1"/>
</dbReference>
<evidence type="ECO:0000259" key="3">
    <source>
        <dbReference type="Pfam" id="PF00582"/>
    </source>
</evidence>
<sequence>MKFQKILLPTDFSDESLYALSYAVDLAKMFNAKLYLLHVIYDIEKASNLHIPHPSITELYKDLEAHAKKNLDSFGADMLEDFKNVETAVLRGIPYEEIIKYAKENKIDLIIIGTLPRSGVERFFVGSTTQRVIRNAPCPVLVVTKKQ</sequence>
<dbReference type="InterPro" id="IPR006016">
    <property type="entry name" value="UspA"/>
</dbReference>
<dbReference type="PIRSF" id="PIRSF006276">
    <property type="entry name" value="UspA"/>
    <property type="match status" value="1"/>
</dbReference>
<dbReference type="PRINTS" id="PR01438">
    <property type="entry name" value="UNVRSLSTRESS"/>
</dbReference>
<dbReference type="InterPro" id="IPR014729">
    <property type="entry name" value="Rossmann-like_a/b/a_fold"/>
</dbReference>
<evidence type="ECO:0000313" key="4">
    <source>
        <dbReference type="EMBL" id="PMP69600.1"/>
    </source>
</evidence>
<evidence type="ECO:0000256" key="2">
    <source>
        <dbReference type="PIRNR" id="PIRNR006276"/>
    </source>
</evidence>
<proteinExistence type="inferred from homology"/>
<protein>
    <recommendedName>
        <fullName evidence="2">Universal stress protein</fullName>
    </recommendedName>
</protein>
<evidence type="ECO:0000313" key="5">
    <source>
        <dbReference type="Proteomes" id="UP000242288"/>
    </source>
</evidence>
<organism evidence="4 5">
    <name type="scientific">Thermodesulfovibrio aggregans</name>
    <dbReference type="NCBI Taxonomy" id="86166"/>
    <lineage>
        <taxon>Bacteria</taxon>
        <taxon>Pseudomonadati</taxon>
        <taxon>Nitrospirota</taxon>
        <taxon>Thermodesulfovibrionia</taxon>
        <taxon>Thermodesulfovibrionales</taxon>
        <taxon>Thermodesulfovibrionaceae</taxon>
        <taxon>Thermodesulfovibrio</taxon>
    </lineage>
</organism>
<dbReference type="PANTHER" id="PTHR46268:SF22">
    <property type="entry name" value="SENSOR PROTEIN KDPD-RELATED"/>
    <property type="match status" value="1"/>
</dbReference>
<feature type="domain" description="UspA" evidence="3">
    <location>
        <begin position="3"/>
        <end position="143"/>
    </location>
</feature>
<dbReference type="GO" id="GO:0005737">
    <property type="term" value="C:cytoplasm"/>
    <property type="evidence" value="ECO:0007669"/>
    <property type="project" value="UniProtKB-SubCell"/>
</dbReference>
<dbReference type="Proteomes" id="UP000242288">
    <property type="component" value="Unassembled WGS sequence"/>
</dbReference>
<name>A0A2J6WGX4_9BACT</name>
<dbReference type="PANTHER" id="PTHR46268">
    <property type="entry name" value="STRESS RESPONSE PROTEIN NHAX"/>
    <property type="match status" value="1"/>
</dbReference>
<comment type="similarity">
    <text evidence="1 2">Belongs to the universal stress protein A family.</text>
</comment>
<dbReference type="EMBL" id="PNIO01000057">
    <property type="protein sequence ID" value="PMP69600.1"/>
    <property type="molecule type" value="Genomic_DNA"/>
</dbReference>
<keyword evidence="2" id="KW-0963">Cytoplasm</keyword>
<reference evidence="4 5" key="1">
    <citation type="submission" date="2018-01" db="EMBL/GenBank/DDBJ databases">
        <title>Metagenomic assembled genomes from two thermal pools in the Uzon Caldera, Kamchatka, Russia.</title>
        <authorList>
            <person name="Wilkins L."/>
            <person name="Ettinger C."/>
        </authorList>
    </citation>
    <scope>NUCLEOTIDE SEQUENCE [LARGE SCALE GENOMIC DNA]</scope>
    <source>
        <strain evidence="4">ZAV-04</strain>
    </source>
</reference>
<accession>A0A2J6WGX4</accession>
<evidence type="ECO:0000256" key="1">
    <source>
        <dbReference type="ARBA" id="ARBA00008791"/>
    </source>
</evidence>
<gene>
    <name evidence="4" type="ORF">C0186_06365</name>
</gene>
<dbReference type="InterPro" id="IPR006015">
    <property type="entry name" value="Universal_stress_UspA"/>
</dbReference>
<dbReference type="Gene3D" id="3.40.50.620">
    <property type="entry name" value="HUPs"/>
    <property type="match status" value="1"/>
</dbReference>
<dbReference type="CDD" id="cd00293">
    <property type="entry name" value="USP-like"/>
    <property type="match status" value="1"/>
</dbReference>
<comment type="subcellular location">
    <subcellularLocation>
        <location evidence="2">Cytoplasm</location>
    </subcellularLocation>
</comment>